<accession>A0A4V1RKE9</accession>
<dbReference type="RefSeq" id="WP_129401707.1">
    <property type="nucleotide sequence ID" value="NZ_SDWT01000002.1"/>
</dbReference>
<sequence length="105" mass="11794">MLHHEWVPMTRQVVTRARPADVVVEVSIFARVKAALVDAGLSRAAGPQATITLGELFAKYLENGRSPCAGRFWRRATRNQIEVRLERTAARVGGFWPLRCWCEGC</sequence>
<gene>
    <name evidence="1" type="ORF">EUA93_18240</name>
</gene>
<protein>
    <submittedName>
        <fullName evidence="1">Uncharacterized protein</fullName>
    </submittedName>
</protein>
<reference evidence="1 2" key="1">
    <citation type="submission" date="2019-01" db="EMBL/GenBank/DDBJ databases">
        <title>Novel species of Nocardioides.</title>
        <authorList>
            <person name="Liu Q."/>
            <person name="Xin Y.-H."/>
        </authorList>
    </citation>
    <scope>NUCLEOTIDE SEQUENCE [LARGE SCALE GENOMIC DNA]</scope>
    <source>
        <strain evidence="1 2">CGMCC 4.6882</strain>
    </source>
</reference>
<dbReference type="EMBL" id="SDWT01000002">
    <property type="protein sequence ID" value="RYB92042.1"/>
    <property type="molecule type" value="Genomic_DNA"/>
</dbReference>
<evidence type="ECO:0000313" key="2">
    <source>
        <dbReference type="Proteomes" id="UP000294071"/>
    </source>
</evidence>
<name>A0A4V1RKE9_9ACTN</name>
<dbReference type="AlphaFoldDB" id="A0A4V1RKE9"/>
<comment type="caution">
    <text evidence="1">The sequence shown here is derived from an EMBL/GenBank/DDBJ whole genome shotgun (WGS) entry which is preliminary data.</text>
</comment>
<keyword evidence="2" id="KW-1185">Reference proteome</keyword>
<evidence type="ECO:0000313" key="1">
    <source>
        <dbReference type="EMBL" id="RYB92042.1"/>
    </source>
</evidence>
<dbReference type="Proteomes" id="UP000294071">
    <property type="component" value="Unassembled WGS sequence"/>
</dbReference>
<organism evidence="1 2">
    <name type="scientific">Nocardioides oleivorans</name>
    <dbReference type="NCBI Taxonomy" id="273676"/>
    <lineage>
        <taxon>Bacteria</taxon>
        <taxon>Bacillati</taxon>
        <taxon>Actinomycetota</taxon>
        <taxon>Actinomycetes</taxon>
        <taxon>Propionibacteriales</taxon>
        <taxon>Nocardioidaceae</taxon>
        <taxon>Nocardioides</taxon>
    </lineage>
</organism>
<dbReference type="OrthoDB" id="1822491at2"/>
<proteinExistence type="predicted"/>